<evidence type="ECO:0000313" key="1">
    <source>
        <dbReference type="EMBL" id="QOK98844.1"/>
    </source>
</evidence>
<protein>
    <submittedName>
        <fullName evidence="1">Uncharacterized protein</fullName>
    </submittedName>
</protein>
<proteinExistence type="predicted"/>
<accession>A0AA92K5N7</accession>
<evidence type="ECO:0000313" key="2">
    <source>
        <dbReference type="Proteomes" id="UP000593970"/>
    </source>
</evidence>
<sequence length="336" mass="37949">MIQFLADQLDQLDLALDQLALKDRNFDRFALMLIDNVVELTLHQHAQDIRLDVELYRPDDGPRYDPKVVAAAFGSYFDAKVKLARTTGLVTGELADTLQYLHGFRNTAYHRGARHEGILRALALFYARSACQVLSQFEPSYFMSISMDHMPHRVVKYLGAMQSMLPRDAFKQAWQRLDAVAAHQGDTLIADLRADMEKTVEGADEQITFLAVNTTAAGIARDEVILDCQVWPFAYSEQGQDFAATNGGPDPSTPGYVAWIEQHYSWPHRADPIPSWRNRAALLAAERNPHVALKKYCEFMNQTEALRTAIDTTASQLDAHIENAVDSMREERHLDL</sequence>
<organism evidence="1 2">
    <name type="scientific">Ralstonia solanacearum</name>
    <name type="common">Pseudomonas solanacearum</name>
    <dbReference type="NCBI Taxonomy" id="305"/>
    <lineage>
        <taxon>Bacteria</taxon>
        <taxon>Pseudomonadati</taxon>
        <taxon>Pseudomonadota</taxon>
        <taxon>Betaproteobacteria</taxon>
        <taxon>Burkholderiales</taxon>
        <taxon>Burkholderiaceae</taxon>
        <taxon>Ralstonia</taxon>
        <taxon>Ralstonia solanacearum species complex</taxon>
    </lineage>
</organism>
<gene>
    <name evidence="1" type="ORF">HF909_20700</name>
</gene>
<keyword evidence="1" id="KW-0614">Plasmid</keyword>
<geneLocation type="plasmid" evidence="1 2">
    <name>pUW774mp</name>
</geneLocation>
<name>A0AA92K5N7_RALSL</name>
<reference evidence="2" key="1">
    <citation type="submission" date="2020-04" db="EMBL/GenBank/DDBJ databases">
        <title>Ralstonia solanacearum UW576, UW763, UW773, and UW774.</title>
        <authorList>
            <person name="Steidl O."/>
            <person name="Truchon A."/>
            <person name="Allen C."/>
        </authorList>
    </citation>
    <scope>NUCLEOTIDE SEQUENCE [LARGE SCALE GENOMIC DNA]</scope>
    <source>
        <strain evidence="2">UW774</strain>
        <plasmid evidence="2">pUW774mp</plasmid>
    </source>
</reference>
<dbReference type="EMBL" id="CP051170">
    <property type="protein sequence ID" value="QOK98844.1"/>
    <property type="molecule type" value="Genomic_DNA"/>
</dbReference>
<dbReference type="Proteomes" id="UP000593970">
    <property type="component" value="Plasmid pUW774mp"/>
</dbReference>
<dbReference type="AlphaFoldDB" id="A0AA92K5N7"/>